<dbReference type="AlphaFoldDB" id="C9LVT4"/>
<sequence length="581" mass="64652">MMEMEKKSLFWGHACRASIFCAAIFGILPTAASAAEAVPDWVYEAVGQLDAQGYVDLAGKMPQECSREELVRIVAQGLHEVDRIQQGTLADEYGRLSSLAVRDEVHVKLYREQERLAKRALADAEAAAKQAEERLVRESLRGTNRLEIMQPLQEKASKARLRLQFAARDYALATMRREKRELALAKVSERRQEVFSRMTPREGAVQADAAAGAPASPVAVAVPAAPDSFPAGEGDAYSYGEPLVEPGVMDEAMRLRAAFAEDLALMGYADEENAEQQLYSSVLLPEKPEPRLKVDAEVRADASRSGGIERGDSRARLRLRVFPDYNIDGNWHAAGMIEYEKYLNGGTDDGKLRLDRYYLTGRSGVFDTTVGVFSADFAEGNIYDSKFRGLRLSMGSPVRYTLHYGKIERVHEVAALSASYDTPFYGVDAGMYRFDKINGAARNIYMGNFRAPLGDFDFGAMLLHGTDHRAGNGTGYVLTLAKKGDGWRPGSMSYWLKYYRQPSATYVSHTMNGMADYMSYDATGDGPRRGGFRGWGAGLSYTLQKDLMFGLEYYDLFDLDTARRSRTVWASLTGYFKNYED</sequence>
<feature type="chain" id="PRO_5010828820" description="SLH domain-containing protein" evidence="2">
    <location>
        <begin position="35"/>
        <end position="581"/>
    </location>
</feature>
<gene>
    <name evidence="3" type="ordered locus">Selsp_0177</name>
    <name evidence="4" type="ORF">SELSPUOL_01579</name>
</gene>
<dbReference type="Proteomes" id="UP000003505">
    <property type="component" value="Unassembled WGS sequence"/>
</dbReference>
<evidence type="ECO:0000256" key="1">
    <source>
        <dbReference type="SAM" id="Coils"/>
    </source>
</evidence>
<organism evidence="4 5">
    <name type="scientific">Selenomonas sputigena (strain ATCC 35185 / DSM 20758 / CCUG 44933 / VPI D19B-28)</name>
    <dbReference type="NCBI Taxonomy" id="546271"/>
    <lineage>
        <taxon>Bacteria</taxon>
        <taxon>Bacillati</taxon>
        <taxon>Bacillota</taxon>
        <taxon>Negativicutes</taxon>
        <taxon>Selenomonadales</taxon>
        <taxon>Selenomonadaceae</taxon>
        <taxon>Selenomonas</taxon>
    </lineage>
</organism>
<accession>C9LVT4</accession>
<evidence type="ECO:0000313" key="6">
    <source>
        <dbReference type="Proteomes" id="UP000011124"/>
    </source>
</evidence>
<evidence type="ECO:0008006" key="7">
    <source>
        <dbReference type="Google" id="ProtNLM"/>
    </source>
</evidence>
<evidence type="ECO:0000313" key="5">
    <source>
        <dbReference type="Proteomes" id="UP000003505"/>
    </source>
</evidence>
<evidence type="ECO:0000313" key="4">
    <source>
        <dbReference type="EMBL" id="EEX77018.1"/>
    </source>
</evidence>
<evidence type="ECO:0000256" key="2">
    <source>
        <dbReference type="SAM" id="SignalP"/>
    </source>
</evidence>
<feature type="signal peptide" evidence="2">
    <location>
        <begin position="1"/>
        <end position="34"/>
    </location>
</feature>
<reference evidence="3 6" key="2">
    <citation type="submission" date="2011-04" db="EMBL/GenBank/DDBJ databases">
        <title>The complete genome of Selenomonas sputigena DSM 20758.</title>
        <authorList>
            <consortium name="US DOE Joint Genome Institute (JGI-PGF)"/>
            <person name="Lucas S."/>
            <person name="Copeland A."/>
            <person name="Lapidus A."/>
            <person name="Bruce D."/>
            <person name="Goodwin L."/>
            <person name="Pitluck S."/>
            <person name="Peters L."/>
            <person name="Kyrpides N."/>
            <person name="Mavromatis K."/>
            <person name="Ivanova N."/>
            <person name="Ovchinnikova G."/>
            <person name="Teshima H."/>
            <person name="Detter J.C."/>
            <person name="Tapia R."/>
            <person name="Han C."/>
            <person name="Land M."/>
            <person name="Hauser L."/>
            <person name="Markowitz V."/>
            <person name="Cheng J.-F."/>
            <person name="Hugenholtz P."/>
            <person name="Woyke T."/>
            <person name="Wu D."/>
            <person name="Gronow S."/>
            <person name="Wellnitz S."/>
            <person name="Schneider S."/>
            <person name="Klenk H.-P."/>
            <person name="Eisen J.A."/>
        </authorList>
    </citation>
    <scope>NUCLEOTIDE SEQUENCE [LARGE SCALE GENOMIC DNA]</scope>
    <source>
        <strain evidence="3">ATCC 35185</strain>
        <strain evidence="6">ATCC 35185 / DSM 20758 / VPI D19B-28</strain>
    </source>
</reference>
<keyword evidence="2" id="KW-0732">Signal</keyword>
<dbReference type="STRING" id="546271.Selsp_0177"/>
<reference evidence="4 5" key="1">
    <citation type="submission" date="2009-09" db="EMBL/GenBank/DDBJ databases">
        <authorList>
            <person name="Weinstock G."/>
            <person name="Sodergren E."/>
            <person name="Clifton S."/>
            <person name="Fulton L."/>
            <person name="Fulton B."/>
            <person name="Courtney L."/>
            <person name="Fronick C."/>
            <person name="Harrison M."/>
            <person name="Strong C."/>
            <person name="Farmer C."/>
            <person name="Delahaunty K."/>
            <person name="Markovic C."/>
            <person name="Hall O."/>
            <person name="Minx P."/>
            <person name="Tomlinson C."/>
            <person name="Mitreva M."/>
            <person name="Nelson J."/>
            <person name="Hou S."/>
            <person name="Wollam A."/>
            <person name="Pepin K.H."/>
            <person name="Johnson M."/>
            <person name="Bhonagiri V."/>
            <person name="Nash W.E."/>
            <person name="Warren W."/>
            <person name="Chinwalla A."/>
            <person name="Mardis E.R."/>
            <person name="Wilson R.K."/>
        </authorList>
    </citation>
    <scope>NUCLEOTIDE SEQUENCE [LARGE SCALE GENOMIC DNA]</scope>
    <source>
        <strain evidence="4">ATCC 35185</strain>
        <strain evidence="5">ATCC 35185 / DSM 20758 / VPI D19B-28</strain>
    </source>
</reference>
<protein>
    <recommendedName>
        <fullName evidence="7">SLH domain-containing protein</fullName>
    </recommendedName>
</protein>
<dbReference type="OrthoDB" id="1634655at2"/>
<dbReference type="Proteomes" id="UP000011124">
    <property type="component" value="Chromosome"/>
</dbReference>
<dbReference type="EMBL" id="ACKP02000031">
    <property type="protein sequence ID" value="EEX77018.1"/>
    <property type="molecule type" value="Genomic_DNA"/>
</dbReference>
<dbReference type="HOGENOM" id="CLU_033624_0_0_9"/>
<keyword evidence="1" id="KW-0175">Coiled coil</keyword>
<evidence type="ECO:0000313" key="3">
    <source>
        <dbReference type="EMBL" id="AEB99154.1"/>
    </source>
</evidence>
<feature type="coiled-coil region" evidence="1">
    <location>
        <begin position="110"/>
        <end position="141"/>
    </location>
</feature>
<dbReference type="KEGG" id="ssg:Selsp_0177"/>
<dbReference type="RefSeq" id="WP_006192877.1">
    <property type="nucleotide sequence ID" value="NZ_GG698597.1"/>
</dbReference>
<keyword evidence="6" id="KW-1185">Reference proteome</keyword>
<name>C9LVT4_SELS3</name>
<proteinExistence type="predicted"/>
<dbReference type="EMBL" id="CP002637">
    <property type="protein sequence ID" value="AEB99154.1"/>
    <property type="molecule type" value="Genomic_DNA"/>
</dbReference>
<dbReference type="eggNOG" id="COG3203">
    <property type="taxonomic scope" value="Bacteria"/>
</dbReference>